<dbReference type="PROSITE" id="PS50982">
    <property type="entry name" value="MBD"/>
    <property type="match status" value="3"/>
</dbReference>
<feature type="domain" description="MBD" evidence="7">
    <location>
        <begin position="32"/>
        <end position="102"/>
    </location>
</feature>
<feature type="region of interest" description="Disordered" evidence="6">
    <location>
        <begin position="428"/>
        <end position="465"/>
    </location>
</feature>
<proteinExistence type="predicted"/>
<feature type="compositionally biased region" description="Polar residues" evidence="6">
    <location>
        <begin position="444"/>
        <end position="456"/>
    </location>
</feature>
<feature type="domain" description="MBD" evidence="7">
    <location>
        <begin position="218"/>
        <end position="289"/>
    </location>
</feature>
<evidence type="ECO:0000256" key="4">
    <source>
        <dbReference type="ARBA" id="ARBA00023163"/>
    </source>
</evidence>
<feature type="compositionally biased region" description="Basic and acidic residues" evidence="6">
    <location>
        <begin position="530"/>
        <end position="539"/>
    </location>
</feature>
<dbReference type="SUPFAM" id="SSF54171">
    <property type="entry name" value="DNA-binding domain"/>
    <property type="match status" value="3"/>
</dbReference>
<feature type="compositionally biased region" description="Polar residues" evidence="6">
    <location>
        <begin position="495"/>
        <end position="513"/>
    </location>
</feature>
<dbReference type="Proteomes" id="UP001140949">
    <property type="component" value="Unassembled WGS sequence"/>
</dbReference>
<keyword evidence="4" id="KW-0804">Transcription</keyword>
<organism evidence="8 9">
    <name type="scientific">Iris pallida</name>
    <name type="common">Sweet iris</name>
    <dbReference type="NCBI Taxonomy" id="29817"/>
    <lineage>
        <taxon>Eukaryota</taxon>
        <taxon>Viridiplantae</taxon>
        <taxon>Streptophyta</taxon>
        <taxon>Embryophyta</taxon>
        <taxon>Tracheophyta</taxon>
        <taxon>Spermatophyta</taxon>
        <taxon>Magnoliopsida</taxon>
        <taxon>Liliopsida</taxon>
        <taxon>Asparagales</taxon>
        <taxon>Iridaceae</taxon>
        <taxon>Iridoideae</taxon>
        <taxon>Irideae</taxon>
        <taxon>Iris</taxon>
    </lineage>
</organism>
<dbReference type="PANTHER" id="PTHR34067">
    <property type="entry name" value="OS04G0193200 PROTEIN"/>
    <property type="match status" value="1"/>
</dbReference>
<evidence type="ECO:0000256" key="5">
    <source>
        <dbReference type="ARBA" id="ARBA00023242"/>
    </source>
</evidence>
<dbReference type="InterPro" id="IPR016177">
    <property type="entry name" value="DNA-bd_dom_sf"/>
</dbReference>
<evidence type="ECO:0000256" key="1">
    <source>
        <dbReference type="ARBA" id="ARBA00004123"/>
    </source>
</evidence>
<dbReference type="GO" id="GO:0003677">
    <property type="term" value="F:DNA binding"/>
    <property type="evidence" value="ECO:0007669"/>
    <property type="project" value="UniProtKB-KW"/>
</dbReference>
<feature type="compositionally biased region" description="Basic and acidic residues" evidence="6">
    <location>
        <begin position="579"/>
        <end position="599"/>
    </location>
</feature>
<keyword evidence="5" id="KW-0539">Nucleus</keyword>
<dbReference type="PANTHER" id="PTHR34067:SF20">
    <property type="entry name" value="OS08G0206700 PROTEIN"/>
    <property type="match status" value="1"/>
</dbReference>
<gene>
    <name evidence="8" type="ORF">M6B38_234395</name>
</gene>
<feature type="compositionally biased region" description="Basic and acidic residues" evidence="6">
    <location>
        <begin position="514"/>
        <end position="523"/>
    </location>
</feature>
<comment type="subcellular location">
    <subcellularLocation>
        <location evidence="1">Nucleus</location>
    </subcellularLocation>
</comment>
<comment type="caution">
    <text evidence="8">The sequence shown here is derived from an EMBL/GenBank/DDBJ whole genome shotgun (WGS) entry which is preliminary data.</text>
</comment>
<name>A0AAX6DQI9_IRIPA</name>
<feature type="domain" description="MBD" evidence="7">
    <location>
        <begin position="133"/>
        <end position="210"/>
    </location>
</feature>
<feature type="region of interest" description="Disordered" evidence="6">
    <location>
        <begin position="652"/>
        <end position="691"/>
    </location>
</feature>
<keyword evidence="9" id="KW-1185">Reference proteome</keyword>
<dbReference type="GO" id="GO:0005634">
    <property type="term" value="C:nucleus"/>
    <property type="evidence" value="ECO:0007669"/>
    <property type="project" value="UniProtKB-SubCell"/>
</dbReference>
<feature type="region of interest" description="Disordered" evidence="6">
    <location>
        <begin position="481"/>
        <end position="612"/>
    </location>
</feature>
<feature type="compositionally biased region" description="Basic residues" evidence="6">
    <location>
        <begin position="428"/>
        <end position="441"/>
    </location>
</feature>
<feature type="compositionally biased region" description="Basic and acidic residues" evidence="6">
    <location>
        <begin position="547"/>
        <end position="565"/>
    </location>
</feature>
<reference evidence="8" key="2">
    <citation type="submission" date="2023-04" db="EMBL/GenBank/DDBJ databases">
        <authorList>
            <person name="Bruccoleri R.E."/>
            <person name="Oakeley E.J."/>
            <person name="Faust A.-M."/>
            <person name="Dessus-Babus S."/>
            <person name="Altorfer M."/>
            <person name="Burckhardt D."/>
            <person name="Oertli M."/>
            <person name="Naumann U."/>
            <person name="Petersen F."/>
            <person name="Wong J."/>
        </authorList>
    </citation>
    <scope>NUCLEOTIDE SEQUENCE</scope>
    <source>
        <strain evidence="8">GSM-AAB239-AS_SAM_17_03QT</strain>
        <tissue evidence="8">Leaf</tissue>
    </source>
</reference>
<protein>
    <submittedName>
        <fullName evidence="8">Methyl-CpG-binding domain-containing protein 13</fullName>
    </submittedName>
</protein>
<sequence>MGAKRASSSRRIDGIRRLLAELTAAERPPRAISAAERRPDWLPDDWRMDVRWRKDNERADRYFICPRSGKVFRSKPEVMRYLNPDSYPSSHPNSYPSSYMNSYLSIGNVENSLVPYFGGYTFGPSGGSKHLFAALEDYPLEWLPTGWMLEFGTWVNGISEANSYKCYFDPLTGSRFYSKEAVLQYLEAHKRYPTSNPKGCNNANMKESSNSNCLHNVLTRIDYSPSGLPHGWVKEIRISKPKSSQKIRRDSFYIDTVSGFAFRSNKDAIRYLENREICRLAFRLEESHLPKAKQSLAIAVRQPKLKENSAGRRRFSKKIVKSNKMIVAEISDPPHCPFLPSAYHASAESDDISKTTCSTLAIFEQLRDDGKLETESPGMTAFNSKGFPEHTVKKMELELANDKPSDAQLVDNKILDLDVSLRQFKMTKKKLQRKNHGRKGRPVLSSTGNKVTTVNADRSGASKRKAMKAITLPLRASKRLAGVEADPVSGFGNGEQPQRAKSSQSEEPQPTTAKDSDGPRPDEPQPTTTKDSDAPRPDEPQPTIAKDFVESRPDESQPTMEKDSDLSCGFHQKGASPLEHPEILDAREPQVEQATKEQQVDPSVKLPLGGDSWLDPSIEFAVKTLTGDIPVLDDTAALQEFYLRQLRSVQKLLPPGQPASVPSDGTLMKDDRRPSSLDNGKESKKCRQKFN</sequence>
<evidence type="ECO:0000313" key="9">
    <source>
        <dbReference type="Proteomes" id="UP001140949"/>
    </source>
</evidence>
<evidence type="ECO:0000313" key="8">
    <source>
        <dbReference type="EMBL" id="KAJ6794067.1"/>
    </source>
</evidence>
<keyword evidence="3" id="KW-0238">DNA-binding</keyword>
<dbReference type="EMBL" id="JANAVB010042615">
    <property type="protein sequence ID" value="KAJ6794067.1"/>
    <property type="molecule type" value="Genomic_DNA"/>
</dbReference>
<accession>A0AAX6DQI9</accession>
<dbReference type="InterPro" id="IPR038945">
    <property type="entry name" value="MBD13-like"/>
</dbReference>
<keyword evidence="2" id="KW-0805">Transcription regulation</keyword>
<reference evidence="8" key="1">
    <citation type="journal article" date="2023" name="GigaByte">
        <title>Genome assembly of the bearded iris, Iris pallida Lam.</title>
        <authorList>
            <person name="Bruccoleri R.E."/>
            <person name="Oakeley E.J."/>
            <person name="Faust A.M.E."/>
            <person name="Altorfer M."/>
            <person name="Dessus-Babus S."/>
            <person name="Burckhardt D."/>
            <person name="Oertli M."/>
            <person name="Naumann U."/>
            <person name="Petersen F."/>
            <person name="Wong J."/>
        </authorList>
    </citation>
    <scope>NUCLEOTIDE SEQUENCE</scope>
    <source>
        <strain evidence="8">GSM-AAB239-AS_SAM_17_03QT</strain>
    </source>
</reference>
<dbReference type="Gene3D" id="3.30.890.10">
    <property type="entry name" value="Methyl-cpg-binding Protein 2, Chain A"/>
    <property type="match status" value="3"/>
</dbReference>
<dbReference type="InterPro" id="IPR001739">
    <property type="entry name" value="Methyl_CpG_DNA-bd"/>
</dbReference>
<evidence type="ECO:0000256" key="2">
    <source>
        <dbReference type="ARBA" id="ARBA00023015"/>
    </source>
</evidence>
<dbReference type="Pfam" id="PF01429">
    <property type="entry name" value="MBD"/>
    <property type="match status" value="1"/>
</dbReference>
<evidence type="ECO:0000256" key="6">
    <source>
        <dbReference type="SAM" id="MobiDB-lite"/>
    </source>
</evidence>
<evidence type="ECO:0000259" key="7">
    <source>
        <dbReference type="PROSITE" id="PS50982"/>
    </source>
</evidence>
<dbReference type="AlphaFoldDB" id="A0AAX6DQI9"/>
<feature type="compositionally biased region" description="Basic and acidic residues" evidence="6">
    <location>
        <begin position="667"/>
        <end position="685"/>
    </location>
</feature>
<evidence type="ECO:0000256" key="3">
    <source>
        <dbReference type="ARBA" id="ARBA00023125"/>
    </source>
</evidence>